<dbReference type="InterPro" id="IPR000330">
    <property type="entry name" value="SNF2_N"/>
</dbReference>
<evidence type="ECO:0000256" key="3">
    <source>
        <dbReference type="ARBA" id="ARBA00022840"/>
    </source>
</evidence>
<dbReference type="PANTHER" id="PTHR45626">
    <property type="entry name" value="TRANSCRIPTION TERMINATION FACTOR 2-RELATED"/>
    <property type="match status" value="1"/>
</dbReference>
<feature type="domain" description="Helicase ATP-binding" evidence="5">
    <location>
        <begin position="25"/>
        <end position="278"/>
    </location>
</feature>
<dbReference type="GO" id="GO:0005634">
    <property type="term" value="C:nucleus"/>
    <property type="evidence" value="ECO:0007669"/>
    <property type="project" value="TreeGrafter"/>
</dbReference>
<feature type="region of interest" description="Disordered" evidence="4">
    <location>
        <begin position="301"/>
        <end position="324"/>
    </location>
</feature>
<sequence>MSLFTLHWHQVAGVHSIIRNIFYPNPHPDNITGMLVADEVGLGKTCQAICVILFLVTAVLRQKKKFEPPPLLKIRPYLGETKDIPDLPTLVVVPGSVQAQWAVEFHIPDLPTLVVVPGSVQAQWAVEFRQSVNPEAFEVFTYGNTSESRRDFWAPDGPYHRSSKYPCQRIIIATHSSLSHDFGLLYASSPKPSEHGGRLPWDARRLPGFKDHVRTTLYSQSYLTVVVDEAHEFRNPGVKHTAAVAILKQSSARLIMTATPLQTGTRDISAMGRLVGVPYFKTAEALQVDKADLAEIKKAQRSLGPDHDPLSSGDDPQKQVSSRIAQGKRKYFEGHILRRTLDSVDNEKKRLIDIPPYKTIVVPLKLLEKET</sequence>
<keyword evidence="1" id="KW-0547">Nucleotide-binding</keyword>
<evidence type="ECO:0000256" key="2">
    <source>
        <dbReference type="ARBA" id="ARBA00022801"/>
    </source>
</evidence>
<dbReference type="GO" id="GO:0008094">
    <property type="term" value="F:ATP-dependent activity, acting on DNA"/>
    <property type="evidence" value="ECO:0007669"/>
    <property type="project" value="TreeGrafter"/>
</dbReference>
<dbReference type="Gene3D" id="3.40.50.10810">
    <property type="entry name" value="Tandem AAA-ATPase domain"/>
    <property type="match status" value="2"/>
</dbReference>
<accession>A0A409YF98</accession>
<evidence type="ECO:0000313" key="6">
    <source>
        <dbReference type="EMBL" id="PPR01683.1"/>
    </source>
</evidence>
<dbReference type="SMART" id="SM00487">
    <property type="entry name" value="DEXDc"/>
    <property type="match status" value="1"/>
</dbReference>
<dbReference type="GO" id="GO:0005524">
    <property type="term" value="F:ATP binding"/>
    <property type="evidence" value="ECO:0007669"/>
    <property type="project" value="UniProtKB-KW"/>
</dbReference>
<dbReference type="GO" id="GO:0016787">
    <property type="term" value="F:hydrolase activity"/>
    <property type="evidence" value="ECO:0007669"/>
    <property type="project" value="UniProtKB-KW"/>
</dbReference>
<dbReference type="EMBL" id="NHYE01000913">
    <property type="protein sequence ID" value="PPR01683.1"/>
    <property type="molecule type" value="Genomic_DNA"/>
</dbReference>
<dbReference type="InParanoid" id="A0A409YF98"/>
<name>A0A409YF98_9AGAR</name>
<dbReference type="Proteomes" id="UP000284706">
    <property type="component" value="Unassembled WGS sequence"/>
</dbReference>
<dbReference type="STRING" id="231916.A0A409YF98"/>
<gene>
    <name evidence="6" type="ORF">CVT26_013098</name>
</gene>
<feature type="non-terminal residue" evidence="6">
    <location>
        <position position="371"/>
    </location>
</feature>
<dbReference type="PROSITE" id="PS51192">
    <property type="entry name" value="HELICASE_ATP_BIND_1"/>
    <property type="match status" value="1"/>
</dbReference>
<keyword evidence="3" id="KW-0067">ATP-binding</keyword>
<evidence type="ECO:0000256" key="1">
    <source>
        <dbReference type="ARBA" id="ARBA00022741"/>
    </source>
</evidence>
<reference evidence="6 7" key="1">
    <citation type="journal article" date="2018" name="Evol. Lett.">
        <title>Horizontal gene cluster transfer increased hallucinogenic mushroom diversity.</title>
        <authorList>
            <person name="Reynolds H.T."/>
            <person name="Vijayakumar V."/>
            <person name="Gluck-Thaler E."/>
            <person name="Korotkin H.B."/>
            <person name="Matheny P.B."/>
            <person name="Slot J.C."/>
        </authorList>
    </citation>
    <scope>NUCLEOTIDE SEQUENCE [LARGE SCALE GENOMIC DNA]</scope>
    <source>
        <strain evidence="6 7">SRW20</strain>
    </source>
</reference>
<keyword evidence="2" id="KW-0378">Hydrolase</keyword>
<proteinExistence type="predicted"/>
<dbReference type="InterPro" id="IPR050628">
    <property type="entry name" value="SNF2_RAD54_helicase_TF"/>
</dbReference>
<organism evidence="6 7">
    <name type="scientific">Gymnopilus dilepis</name>
    <dbReference type="NCBI Taxonomy" id="231916"/>
    <lineage>
        <taxon>Eukaryota</taxon>
        <taxon>Fungi</taxon>
        <taxon>Dikarya</taxon>
        <taxon>Basidiomycota</taxon>
        <taxon>Agaricomycotina</taxon>
        <taxon>Agaricomycetes</taxon>
        <taxon>Agaricomycetidae</taxon>
        <taxon>Agaricales</taxon>
        <taxon>Agaricineae</taxon>
        <taxon>Hymenogastraceae</taxon>
        <taxon>Gymnopilus</taxon>
    </lineage>
</organism>
<dbReference type="SUPFAM" id="SSF52540">
    <property type="entry name" value="P-loop containing nucleoside triphosphate hydrolases"/>
    <property type="match status" value="1"/>
</dbReference>
<dbReference type="InterPro" id="IPR014001">
    <property type="entry name" value="Helicase_ATP-bd"/>
</dbReference>
<dbReference type="GO" id="GO:0006281">
    <property type="term" value="P:DNA repair"/>
    <property type="evidence" value="ECO:0007669"/>
    <property type="project" value="TreeGrafter"/>
</dbReference>
<protein>
    <recommendedName>
        <fullName evidence="5">Helicase ATP-binding domain-containing protein</fullName>
    </recommendedName>
</protein>
<comment type="caution">
    <text evidence="6">The sequence shown here is derived from an EMBL/GenBank/DDBJ whole genome shotgun (WGS) entry which is preliminary data.</text>
</comment>
<dbReference type="AlphaFoldDB" id="A0A409YF98"/>
<dbReference type="OrthoDB" id="3270319at2759"/>
<evidence type="ECO:0000259" key="5">
    <source>
        <dbReference type="PROSITE" id="PS51192"/>
    </source>
</evidence>
<dbReference type="InterPro" id="IPR027417">
    <property type="entry name" value="P-loop_NTPase"/>
</dbReference>
<keyword evidence="7" id="KW-1185">Reference proteome</keyword>
<dbReference type="Pfam" id="PF00176">
    <property type="entry name" value="SNF2-rel_dom"/>
    <property type="match status" value="2"/>
</dbReference>
<dbReference type="InterPro" id="IPR038718">
    <property type="entry name" value="SNF2-like_sf"/>
</dbReference>
<evidence type="ECO:0000256" key="4">
    <source>
        <dbReference type="SAM" id="MobiDB-lite"/>
    </source>
</evidence>
<evidence type="ECO:0000313" key="7">
    <source>
        <dbReference type="Proteomes" id="UP000284706"/>
    </source>
</evidence>